<proteinExistence type="inferred from homology"/>
<evidence type="ECO:0000256" key="4">
    <source>
        <dbReference type="ARBA" id="ARBA00023015"/>
    </source>
</evidence>
<dbReference type="PANTHER" id="PTHR47416">
    <property type="entry name" value="BASIC-LEUCINE ZIPPER TRANSCRIPTION FACTOR F-RELATED"/>
    <property type="match status" value="1"/>
</dbReference>
<protein>
    <recommendedName>
        <fullName evidence="10">BZIP domain-containing protein</fullName>
    </recommendedName>
</protein>
<dbReference type="Pfam" id="PF00170">
    <property type="entry name" value="bZIP_1"/>
    <property type="match status" value="1"/>
</dbReference>
<evidence type="ECO:0000256" key="8">
    <source>
        <dbReference type="SAM" id="MobiDB-lite"/>
    </source>
</evidence>
<keyword evidence="6" id="KW-0804">Transcription</keyword>
<dbReference type="CDD" id="cd14704">
    <property type="entry name" value="bZIP_HY5-like"/>
    <property type="match status" value="1"/>
</dbReference>
<keyword evidence="7" id="KW-0539">Nucleus</keyword>
<evidence type="ECO:0000256" key="5">
    <source>
        <dbReference type="ARBA" id="ARBA00023125"/>
    </source>
</evidence>
<feature type="domain" description="BZIP" evidence="10">
    <location>
        <begin position="109"/>
        <end position="172"/>
    </location>
</feature>
<keyword evidence="9" id="KW-0812">Transmembrane</keyword>
<evidence type="ECO:0000313" key="12">
    <source>
        <dbReference type="Proteomes" id="UP001206925"/>
    </source>
</evidence>
<keyword evidence="4" id="KW-0805">Transcription regulation</keyword>
<dbReference type="Gene3D" id="1.20.5.170">
    <property type="match status" value="1"/>
</dbReference>
<dbReference type="Proteomes" id="UP001206925">
    <property type="component" value="Unassembled WGS sequence"/>
</dbReference>
<dbReference type="GO" id="GO:0005789">
    <property type="term" value="C:endoplasmic reticulum membrane"/>
    <property type="evidence" value="ECO:0007669"/>
    <property type="project" value="UniProtKB-SubCell"/>
</dbReference>
<dbReference type="PROSITE" id="PS50217">
    <property type="entry name" value="BZIP"/>
    <property type="match status" value="1"/>
</dbReference>
<dbReference type="GO" id="GO:0003677">
    <property type="term" value="F:DNA binding"/>
    <property type="evidence" value="ECO:0007669"/>
    <property type="project" value="UniProtKB-KW"/>
</dbReference>
<keyword evidence="5" id="KW-0238">DNA-binding</keyword>
<feature type="transmembrane region" description="Helical" evidence="9">
    <location>
        <begin position="193"/>
        <end position="217"/>
    </location>
</feature>
<evidence type="ECO:0000256" key="2">
    <source>
        <dbReference type="ARBA" id="ARBA00004389"/>
    </source>
</evidence>
<dbReference type="EMBL" id="JAMZMK010007693">
    <property type="protein sequence ID" value="KAI7743753.1"/>
    <property type="molecule type" value="Genomic_DNA"/>
</dbReference>
<comment type="subcellular location">
    <subcellularLocation>
        <location evidence="2">Endoplasmic reticulum membrane</location>
        <topology evidence="2">Single-pass membrane protein</topology>
    </subcellularLocation>
    <subcellularLocation>
        <location evidence="1">Nucleus</location>
    </subcellularLocation>
</comment>
<keyword evidence="12" id="KW-1185">Reference proteome</keyword>
<evidence type="ECO:0000313" key="11">
    <source>
        <dbReference type="EMBL" id="KAI7743753.1"/>
    </source>
</evidence>
<comment type="similarity">
    <text evidence="3">Belongs to the bZIP family.</text>
</comment>
<dbReference type="InterPro" id="IPR046347">
    <property type="entry name" value="bZIP_sf"/>
</dbReference>
<feature type="region of interest" description="Disordered" evidence="8">
    <location>
        <begin position="82"/>
        <end position="129"/>
    </location>
</feature>
<keyword evidence="9" id="KW-0472">Membrane</keyword>
<dbReference type="AlphaFoldDB" id="A0AAD5CKY7"/>
<dbReference type="GO" id="GO:0005634">
    <property type="term" value="C:nucleus"/>
    <property type="evidence" value="ECO:0007669"/>
    <property type="project" value="UniProtKB-SubCell"/>
</dbReference>
<accession>A0AAD5CKY7</accession>
<organism evidence="11 12">
    <name type="scientific">Ambrosia artemisiifolia</name>
    <name type="common">Common ragweed</name>
    <dbReference type="NCBI Taxonomy" id="4212"/>
    <lineage>
        <taxon>Eukaryota</taxon>
        <taxon>Viridiplantae</taxon>
        <taxon>Streptophyta</taxon>
        <taxon>Embryophyta</taxon>
        <taxon>Tracheophyta</taxon>
        <taxon>Spermatophyta</taxon>
        <taxon>Magnoliopsida</taxon>
        <taxon>eudicotyledons</taxon>
        <taxon>Gunneridae</taxon>
        <taxon>Pentapetalae</taxon>
        <taxon>asterids</taxon>
        <taxon>campanulids</taxon>
        <taxon>Asterales</taxon>
        <taxon>Asteraceae</taxon>
        <taxon>Asteroideae</taxon>
        <taxon>Heliantheae alliance</taxon>
        <taxon>Heliantheae</taxon>
        <taxon>Ambrosia</taxon>
    </lineage>
</organism>
<evidence type="ECO:0000256" key="1">
    <source>
        <dbReference type="ARBA" id="ARBA00004123"/>
    </source>
</evidence>
<evidence type="ECO:0000259" key="10">
    <source>
        <dbReference type="PROSITE" id="PS50217"/>
    </source>
</evidence>
<evidence type="ECO:0000256" key="7">
    <source>
        <dbReference type="ARBA" id="ARBA00023242"/>
    </source>
</evidence>
<dbReference type="SMART" id="SM00338">
    <property type="entry name" value="BRLZ"/>
    <property type="match status" value="1"/>
</dbReference>
<feature type="compositionally biased region" description="Basic and acidic residues" evidence="8">
    <location>
        <begin position="101"/>
        <end position="110"/>
    </location>
</feature>
<evidence type="ECO:0000256" key="9">
    <source>
        <dbReference type="SAM" id="Phobius"/>
    </source>
</evidence>
<comment type="caution">
    <text evidence="11">The sequence shown here is derived from an EMBL/GenBank/DDBJ whole genome shotgun (WGS) entry which is preliminary data.</text>
</comment>
<evidence type="ECO:0000256" key="6">
    <source>
        <dbReference type="ARBA" id="ARBA00023163"/>
    </source>
</evidence>
<name>A0AAD5CKY7_AMBAR</name>
<dbReference type="SUPFAM" id="SSF57959">
    <property type="entry name" value="Leucine zipper domain"/>
    <property type="match status" value="1"/>
</dbReference>
<dbReference type="GO" id="GO:0003700">
    <property type="term" value="F:DNA-binding transcription factor activity"/>
    <property type="evidence" value="ECO:0007669"/>
    <property type="project" value="InterPro"/>
</dbReference>
<dbReference type="PANTHER" id="PTHR47416:SF8">
    <property type="entry name" value="BASIC-LEUCINE ZIPPER TRANSCRIPTION FACTOR E-RELATED"/>
    <property type="match status" value="1"/>
</dbReference>
<evidence type="ECO:0000256" key="3">
    <source>
        <dbReference type="ARBA" id="ARBA00007163"/>
    </source>
</evidence>
<sequence length="275" mass="31566">MEEDWDNLFDFDLTFPDNNNIIIPSPNHHAVVNNNNNNQSPPLSVDDIEHLLFNDDDLLLPTPDDAFLDNILLDSPLLEEDEEKSGEVVDLSDSSHNQPLLEEKDNDPLSKKRKRQLRNRDAALRSRERKKMHVKDLELKSRYYEGECKRLGSLLQWYMAENQALRYSLHTTNSNSNVSMTKQESAVLLLESLLLGSLLWLMGIMAVLPSLVLLLLVSNQAQTQLVTVVEEKPLPSLPLRKEERSNILSLGKRFKASRSRMRPFLHFVTTILPVF</sequence>
<gene>
    <name evidence="11" type="ORF">M8C21_007767</name>
</gene>
<dbReference type="InterPro" id="IPR004827">
    <property type="entry name" value="bZIP"/>
</dbReference>
<keyword evidence="9" id="KW-1133">Transmembrane helix</keyword>
<reference evidence="11" key="1">
    <citation type="submission" date="2022-06" db="EMBL/GenBank/DDBJ databases">
        <title>Uncovering the hologenomic basis of an extraordinary plant invasion.</title>
        <authorList>
            <person name="Bieker V.C."/>
            <person name="Martin M.D."/>
            <person name="Gilbert T."/>
            <person name="Hodgins K."/>
            <person name="Battlay P."/>
            <person name="Petersen B."/>
            <person name="Wilson J."/>
        </authorList>
    </citation>
    <scope>NUCLEOTIDE SEQUENCE</scope>
    <source>
        <strain evidence="11">AA19_3_7</strain>
        <tissue evidence="11">Leaf</tissue>
    </source>
</reference>